<organism evidence="2">
    <name type="scientific">Chromera velia CCMP2878</name>
    <dbReference type="NCBI Taxonomy" id="1169474"/>
    <lineage>
        <taxon>Eukaryota</taxon>
        <taxon>Sar</taxon>
        <taxon>Alveolata</taxon>
        <taxon>Colpodellida</taxon>
        <taxon>Chromeraceae</taxon>
        <taxon>Chromera</taxon>
    </lineage>
</organism>
<dbReference type="EMBL" id="CDMZ01003447">
    <property type="protein sequence ID" value="CEM46406.1"/>
    <property type="molecule type" value="Genomic_DNA"/>
</dbReference>
<evidence type="ECO:0000313" key="2">
    <source>
        <dbReference type="EMBL" id="CEM46406.1"/>
    </source>
</evidence>
<protein>
    <submittedName>
        <fullName evidence="2">Uncharacterized protein</fullName>
    </submittedName>
</protein>
<proteinExistence type="predicted"/>
<name>A0A0G4HPV8_9ALVE</name>
<feature type="signal peptide" evidence="1">
    <location>
        <begin position="1"/>
        <end position="17"/>
    </location>
</feature>
<sequence length="146" mass="15690">MKFSSLIASFLVGTAVSLKLKKIKVSHCVLDLGGEENASTPDIYVPVEDGKRFEEQFSQTMAQMVQQGGPVPSMKCTETTVQNIKCDMCNYSEINSEAGHLIQGMVQGADIASCMEGKFESGASKHGGGFEYHPQCFVQKAASISA</sequence>
<gene>
    <name evidence="2" type="ORF">Cvel_30085</name>
</gene>
<dbReference type="PhylomeDB" id="A0A0G4HPV8"/>
<dbReference type="AlphaFoldDB" id="A0A0G4HPV8"/>
<keyword evidence="1" id="KW-0732">Signal</keyword>
<accession>A0A0G4HPV8</accession>
<evidence type="ECO:0000256" key="1">
    <source>
        <dbReference type="SAM" id="SignalP"/>
    </source>
</evidence>
<reference evidence="2" key="1">
    <citation type="submission" date="2014-11" db="EMBL/GenBank/DDBJ databases">
        <authorList>
            <person name="Otto D Thomas"/>
            <person name="Naeem Raeece"/>
        </authorList>
    </citation>
    <scope>NUCLEOTIDE SEQUENCE</scope>
</reference>
<feature type="chain" id="PRO_5005191638" evidence="1">
    <location>
        <begin position="18"/>
        <end position="146"/>
    </location>
</feature>
<dbReference type="VEuPathDB" id="CryptoDB:Cvel_30085"/>